<feature type="binding site" description="covalent" evidence="6">
    <location>
        <position position="62"/>
    </location>
    <ligand>
        <name>heme c</name>
        <dbReference type="ChEBI" id="CHEBI:61717"/>
    </ligand>
</feature>
<dbReference type="Proteomes" id="UP000028091">
    <property type="component" value="Unassembled WGS sequence"/>
</dbReference>
<evidence type="ECO:0000256" key="8">
    <source>
        <dbReference type="SAM" id="Phobius"/>
    </source>
</evidence>
<dbReference type="PANTHER" id="PTHR37823">
    <property type="entry name" value="CYTOCHROME C-553-LIKE"/>
    <property type="match status" value="1"/>
</dbReference>
<keyword evidence="8" id="KW-0812">Transmembrane</keyword>
<dbReference type="GO" id="GO:0005506">
    <property type="term" value="F:iron ion binding"/>
    <property type="evidence" value="ECO:0007669"/>
    <property type="project" value="InterPro"/>
</dbReference>
<feature type="transmembrane region" description="Helical" evidence="8">
    <location>
        <begin position="6"/>
        <end position="24"/>
    </location>
</feature>
<evidence type="ECO:0000256" key="2">
    <source>
        <dbReference type="ARBA" id="ARBA00022617"/>
    </source>
</evidence>
<dbReference type="PIRSF" id="PIRSF000025">
    <property type="entry name" value="Cytc_Bsub_c550"/>
    <property type="match status" value="1"/>
</dbReference>
<feature type="binding site" description="covalent" evidence="6">
    <location>
        <position position="59"/>
    </location>
    <ligand>
        <name>heme c</name>
        <dbReference type="ChEBI" id="CHEBI:61717"/>
    </ligand>
</feature>
<feature type="binding site" description="axial binding residue" evidence="7">
    <location>
        <position position="98"/>
    </location>
    <ligand>
        <name>heme c</name>
        <dbReference type="ChEBI" id="CHEBI:61717"/>
    </ligand>
    <ligandPart>
        <name>Fe</name>
        <dbReference type="ChEBI" id="CHEBI:18248"/>
    </ligandPart>
</feature>
<keyword evidence="3 7" id="KW-0479">Metal-binding</keyword>
<feature type="binding site" description="axial binding residue" evidence="7">
    <location>
        <position position="63"/>
    </location>
    <ligand>
        <name>heme c</name>
        <dbReference type="ChEBI" id="CHEBI:61717"/>
    </ligand>
    <ligandPart>
        <name>Fe</name>
        <dbReference type="ChEBI" id="CHEBI:18248"/>
    </ligandPart>
</feature>
<gene>
    <name evidence="10" type="ORF">BA70_15390</name>
</gene>
<dbReference type="InterPro" id="IPR036909">
    <property type="entry name" value="Cyt_c-like_dom_sf"/>
</dbReference>
<dbReference type="InterPro" id="IPR009056">
    <property type="entry name" value="Cyt_c-like_dom"/>
</dbReference>
<name>A0A081LCU1_9BACI</name>
<dbReference type="AlphaFoldDB" id="A0A081LCU1"/>
<dbReference type="GO" id="GO:0016020">
    <property type="term" value="C:membrane"/>
    <property type="evidence" value="ECO:0007669"/>
    <property type="project" value="InterPro"/>
</dbReference>
<evidence type="ECO:0000256" key="5">
    <source>
        <dbReference type="ARBA" id="ARBA00023004"/>
    </source>
</evidence>
<evidence type="ECO:0000256" key="6">
    <source>
        <dbReference type="PIRSR" id="PIRSR000025-1"/>
    </source>
</evidence>
<accession>A0A081LCU1</accession>
<evidence type="ECO:0000256" key="7">
    <source>
        <dbReference type="PIRSR" id="PIRSR000025-2"/>
    </source>
</evidence>
<evidence type="ECO:0000256" key="1">
    <source>
        <dbReference type="ARBA" id="ARBA00022448"/>
    </source>
</evidence>
<keyword evidence="2 6" id="KW-0349">Heme</keyword>
<dbReference type="EMBL" id="JOTP01000005">
    <property type="protein sequence ID" value="KEP27067.1"/>
    <property type="molecule type" value="Genomic_DNA"/>
</dbReference>
<evidence type="ECO:0000313" key="11">
    <source>
        <dbReference type="Proteomes" id="UP000028091"/>
    </source>
</evidence>
<evidence type="ECO:0000256" key="4">
    <source>
        <dbReference type="ARBA" id="ARBA00022982"/>
    </source>
</evidence>
<dbReference type="OrthoDB" id="7933886at2"/>
<dbReference type="PROSITE" id="PS51007">
    <property type="entry name" value="CYTC"/>
    <property type="match status" value="1"/>
</dbReference>
<keyword evidence="8" id="KW-0472">Membrane</keyword>
<dbReference type="NCBIfam" id="NF045773">
    <property type="entry name" value="cytochro_C550"/>
    <property type="match status" value="1"/>
</dbReference>
<dbReference type="PANTHER" id="PTHR37823:SF2">
    <property type="entry name" value="CYTOCHROME C-550"/>
    <property type="match status" value="1"/>
</dbReference>
<keyword evidence="8" id="KW-1133">Transmembrane helix</keyword>
<dbReference type="Gene3D" id="1.10.760.10">
    <property type="entry name" value="Cytochrome c-like domain"/>
    <property type="match status" value="1"/>
</dbReference>
<dbReference type="InterPro" id="IPR054780">
    <property type="entry name" value="Cytochro_C550_firm"/>
</dbReference>
<dbReference type="InterPro" id="IPR012218">
    <property type="entry name" value="Cyt_c_BACSU-c550-type"/>
</dbReference>
<proteinExistence type="predicted"/>
<organism evidence="10 11">
    <name type="scientific">Bacillus zhangzhouensis</name>
    <dbReference type="NCBI Taxonomy" id="1178540"/>
    <lineage>
        <taxon>Bacteria</taxon>
        <taxon>Bacillati</taxon>
        <taxon>Bacillota</taxon>
        <taxon>Bacilli</taxon>
        <taxon>Bacillales</taxon>
        <taxon>Bacillaceae</taxon>
        <taxon>Bacillus</taxon>
    </lineage>
</organism>
<sequence length="119" mass="12904">MKRNPLIPFLLIAILGIGLTFFLSMKGLKDEEKIASGGEEQKQEETANATPEELYKQNCLSCHGENYEGGAGPALKGVGDKLEVADIKKKIQEGGNGMPGGLIPNEKLDEMSEWVSKIK</sequence>
<reference evidence="10 11" key="1">
    <citation type="submission" date="2012-09" db="EMBL/GenBank/DDBJ databases">
        <title>Genome Sequence of Bacillus sp. DW5-4.</title>
        <authorList>
            <person name="Lai Q."/>
            <person name="Liu Y."/>
            <person name="Shao Z."/>
        </authorList>
    </citation>
    <scope>NUCLEOTIDE SEQUENCE [LARGE SCALE GENOMIC DNA]</scope>
    <source>
        <strain evidence="10 11">DW5-4</strain>
    </source>
</reference>
<dbReference type="GO" id="GO:0020037">
    <property type="term" value="F:heme binding"/>
    <property type="evidence" value="ECO:0007669"/>
    <property type="project" value="InterPro"/>
</dbReference>
<feature type="domain" description="Cytochrome c" evidence="9">
    <location>
        <begin position="46"/>
        <end position="119"/>
    </location>
</feature>
<evidence type="ECO:0000313" key="10">
    <source>
        <dbReference type="EMBL" id="KEP27067.1"/>
    </source>
</evidence>
<dbReference type="InterPro" id="IPR051811">
    <property type="entry name" value="Cytochrome_c550/c551-like"/>
</dbReference>
<keyword evidence="5 7" id="KW-0408">Iron</keyword>
<dbReference type="GO" id="GO:0009055">
    <property type="term" value="F:electron transfer activity"/>
    <property type="evidence" value="ECO:0007669"/>
    <property type="project" value="InterPro"/>
</dbReference>
<evidence type="ECO:0000259" key="9">
    <source>
        <dbReference type="PROSITE" id="PS51007"/>
    </source>
</evidence>
<dbReference type="RefSeq" id="WP_034319511.1">
    <property type="nucleotide sequence ID" value="NZ_JALPZN010000017.1"/>
</dbReference>
<protein>
    <submittedName>
        <fullName evidence="10">Cytochrome C</fullName>
    </submittedName>
</protein>
<keyword evidence="1" id="KW-0813">Transport</keyword>
<dbReference type="SUPFAM" id="SSF46626">
    <property type="entry name" value="Cytochrome c"/>
    <property type="match status" value="1"/>
</dbReference>
<evidence type="ECO:0000256" key="3">
    <source>
        <dbReference type="ARBA" id="ARBA00022723"/>
    </source>
</evidence>
<comment type="caution">
    <text evidence="10">The sequence shown here is derived from an EMBL/GenBank/DDBJ whole genome shotgun (WGS) entry which is preliminary data.</text>
</comment>
<keyword evidence="4" id="KW-0249">Electron transport</keyword>
<dbReference type="eggNOG" id="COG2010">
    <property type="taxonomic scope" value="Bacteria"/>
</dbReference>
<comment type="PTM">
    <text evidence="6">Binds 1 heme c group covalently per subunit.</text>
</comment>
<keyword evidence="11" id="KW-1185">Reference proteome</keyword>
<dbReference type="Pfam" id="PF13442">
    <property type="entry name" value="Cytochrome_CBB3"/>
    <property type="match status" value="1"/>
</dbReference>